<feature type="region of interest" description="Disordered" evidence="1">
    <location>
        <begin position="389"/>
        <end position="433"/>
    </location>
</feature>
<feature type="compositionally biased region" description="Basic and acidic residues" evidence="1">
    <location>
        <begin position="138"/>
        <end position="148"/>
    </location>
</feature>
<name>A0A4P9WK52_9FUNG</name>
<dbReference type="Proteomes" id="UP000269721">
    <property type="component" value="Unassembled WGS sequence"/>
</dbReference>
<reference evidence="3" key="1">
    <citation type="journal article" date="2018" name="Nat. Microbiol.">
        <title>Leveraging single-cell genomics to expand the fungal tree of life.</title>
        <authorList>
            <person name="Ahrendt S.R."/>
            <person name="Quandt C.A."/>
            <person name="Ciobanu D."/>
            <person name="Clum A."/>
            <person name="Salamov A."/>
            <person name="Andreopoulos B."/>
            <person name="Cheng J.F."/>
            <person name="Woyke T."/>
            <person name="Pelin A."/>
            <person name="Henrissat B."/>
            <person name="Reynolds N.K."/>
            <person name="Benny G.L."/>
            <person name="Smith M.E."/>
            <person name="James T.Y."/>
            <person name="Grigoriev I.V."/>
        </authorList>
    </citation>
    <scope>NUCLEOTIDE SEQUENCE [LARGE SCALE GENOMIC DNA]</scope>
</reference>
<protein>
    <submittedName>
        <fullName evidence="2">Uncharacterized protein</fullName>
    </submittedName>
</protein>
<feature type="compositionally biased region" description="Pro residues" evidence="1">
    <location>
        <begin position="195"/>
        <end position="207"/>
    </location>
</feature>
<dbReference type="AlphaFoldDB" id="A0A4P9WK52"/>
<dbReference type="EMBL" id="KZ994276">
    <property type="protein sequence ID" value="RKO93349.1"/>
    <property type="molecule type" value="Genomic_DNA"/>
</dbReference>
<feature type="region of interest" description="Disordered" evidence="1">
    <location>
        <begin position="28"/>
        <end position="103"/>
    </location>
</feature>
<feature type="compositionally biased region" description="Basic and acidic residues" evidence="1">
    <location>
        <begin position="55"/>
        <end position="73"/>
    </location>
</feature>
<accession>A0A4P9WK52</accession>
<feature type="compositionally biased region" description="Basic and acidic residues" evidence="1">
    <location>
        <begin position="163"/>
        <end position="174"/>
    </location>
</feature>
<organism evidence="2 3">
    <name type="scientific">Blyttiomyces helicus</name>
    <dbReference type="NCBI Taxonomy" id="388810"/>
    <lineage>
        <taxon>Eukaryota</taxon>
        <taxon>Fungi</taxon>
        <taxon>Fungi incertae sedis</taxon>
        <taxon>Chytridiomycota</taxon>
        <taxon>Chytridiomycota incertae sedis</taxon>
        <taxon>Chytridiomycetes</taxon>
        <taxon>Chytridiomycetes incertae sedis</taxon>
        <taxon>Blyttiomyces</taxon>
    </lineage>
</organism>
<proteinExistence type="predicted"/>
<evidence type="ECO:0000313" key="2">
    <source>
        <dbReference type="EMBL" id="RKO93349.1"/>
    </source>
</evidence>
<evidence type="ECO:0000256" key="1">
    <source>
        <dbReference type="SAM" id="MobiDB-lite"/>
    </source>
</evidence>
<gene>
    <name evidence="2" type="ORF">BDK51DRAFT_39421</name>
</gene>
<feature type="compositionally biased region" description="Basic residues" evidence="1">
    <location>
        <begin position="30"/>
        <end position="43"/>
    </location>
</feature>
<sequence>MIETVVPAYPATTRQELDDLVKAASIAHTAGKKNHQMHHRNNKKQGDPETLESSELVKKTESKLKTAEERDPKIAGPKHRCTSSVSPPRLAHPRHDGGAMQHSSAVHEVETENFEAWHDEARKTLHEGKNTSARFRKIREAARSKPDTTSDELNEAAGGTDGARGDEEIQDMRSGEVIPNPSRASAVPHSATPSGSPPSSYPELRPPFPRGLSPPVVAGVPVPLLGCNSAAPALRAAAPAKSIAIHHALHPILPPSDLIYPHPQTFSLESYPQNPTPLRAPQEFLLRGTLANAALSRASTPRPSPSSIPLSAWSVEVPPTLAGPPQMDAMGKWPRVIPHLPETVDLDPPYTYLVPAGSGAILLQGWGALAESAYEAWYNGSRGSSSHLPTVRDGIHVPNNPPSRGAHARLDAPSIQRPPLNFDPRRPPSFTRH</sequence>
<keyword evidence="3" id="KW-1185">Reference proteome</keyword>
<evidence type="ECO:0000313" key="3">
    <source>
        <dbReference type="Proteomes" id="UP000269721"/>
    </source>
</evidence>
<feature type="region of interest" description="Disordered" evidence="1">
    <location>
        <begin position="126"/>
        <end position="207"/>
    </location>
</feature>